<protein>
    <recommendedName>
        <fullName evidence="1">ABM domain-containing protein</fullName>
    </recommendedName>
</protein>
<dbReference type="Pfam" id="PF03992">
    <property type="entry name" value="ABM"/>
    <property type="match status" value="1"/>
</dbReference>
<organism evidence="2 3">
    <name type="scientific">Paraburkholderia caffeinitolerans</name>
    <dbReference type="NCBI Taxonomy" id="1723730"/>
    <lineage>
        <taxon>Bacteria</taxon>
        <taxon>Pseudomonadati</taxon>
        <taxon>Pseudomonadota</taxon>
        <taxon>Betaproteobacteria</taxon>
        <taxon>Burkholderiales</taxon>
        <taxon>Burkholderiaceae</taxon>
        <taxon>Paraburkholderia</taxon>
    </lineage>
</organism>
<evidence type="ECO:0000313" key="3">
    <source>
        <dbReference type="Proteomes" id="UP000494119"/>
    </source>
</evidence>
<gene>
    <name evidence="2" type="ORF">LMG28688_05242</name>
</gene>
<evidence type="ECO:0000259" key="1">
    <source>
        <dbReference type="Pfam" id="PF03992"/>
    </source>
</evidence>
<dbReference type="Gene3D" id="3.30.70.100">
    <property type="match status" value="1"/>
</dbReference>
<keyword evidence="3" id="KW-1185">Reference proteome</keyword>
<evidence type="ECO:0000313" key="2">
    <source>
        <dbReference type="EMBL" id="CAB3800779.1"/>
    </source>
</evidence>
<sequence>MFFHIDFIKTEEPEVLTSQWRTFAQTLDKAPFFSGAWLHSTYRCLNQDEYQLVGITEWEGDGAHADPRAARPCPLCSARGDARGERNLYTVLNQGGDVRKMSFTGNVVVTNPYRIERGEAAKYAQMWDESKRHMEMQPGFVNAFLFQCVNPESDYFLISRAEWKSEEMFMKQFEGKDFRRIVEPFEGIFSICLSTVVSEISGESGGEQIRAGRRER</sequence>
<dbReference type="RefSeq" id="WP_175197141.1">
    <property type="nucleotide sequence ID" value="NZ_CADIKL010000033.1"/>
</dbReference>
<reference evidence="2 3" key="1">
    <citation type="submission" date="2020-04" db="EMBL/GenBank/DDBJ databases">
        <authorList>
            <person name="De Canck E."/>
        </authorList>
    </citation>
    <scope>NUCLEOTIDE SEQUENCE [LARGE SCALE GENOMIC DNA]</scope>
    <source>
        <strain evidence="2 3">LMG 28688</strain>
    </source>
</reference>
<dbReference type="InterPro" id="IPR007138">
    <property type="entry name" value="ABM_dom"/>
</dbReference>
<dbReference type="Proteomes" id="UP000494119">
    <property type="component" value="Unassembled WGS sequence"/>
</dbReference>
<accession>A0A6J5GJR3</accession>
<proteinExistence type="predicted"/>
<dbReference type="EMBL" id="CADIKL010000033">
    <property type="protein sequence ID" value="CAB3800779.1"/>
    <property type="molecule type" value="Genomic_DNA"/>
</dbReference>
<dbReference type="InterPro" id="IPR011008">
    <property type="entry name" value="Dimeric_a/b-barrel"/>
</dbReference>
<dbReference type="AlphaFoldDB" id="A0A6J5GJR3"/>
<feature type="domain" description="ABM" evidence="1">
    <location>
        <begin position="107"/>
        <end position="183"/>
    </location>
</feature>
<dbReference type="SUPFAM" id="SSF54909">
    <property type="entry name" value="Dimeric alpha+beta barrel"/>
    <property type="match status" value="1"/>
</dbReference>
<name>A0A6J5GJR3_9BURK</name>